<evidence type="ECO:0000256" key="5">
    <source>
        <dbReference type="ARBA" id="ARBA00093222"/>
    </source>
</evidence>
<dbReference type="InterPro" id="IPR015421">
    <property type="entry name" value="PyrdxlP-dep_Trfase_major"/>
</dbReference>
<evidence type="ECO:0000256" key="4">
    <source>
        <dbReference type="ARBA" id="ARBA00060510"/>
    </source>
</evidence>
<dbReference type="STRING" id="29655.A0A0K9PWK5"/>
<dbReference type="SUPFAM" id="SSF53383">
    <property type="entry name" value="PLP-dependent transferases"/>
    <property type="match status" value="1"/>
</dbReference>
<dbReference type="AlphaFoldDB" id="A0A0K9PWK5"/>
<dbReference type="GO" id="GO:0003962">
    <property type="term" value="F:cystathionine gamma-synthase activity"/>
    <property type="evidence" value="ECO:0007669"/>
    <property type="project" value="InterPro"/>
</dbReference>
<dbReference type="InterPro" id="IPR000277">
    <property type="entry name" value="Cys/Met-Metab_PyrdxlP-dep_enz"/>
</dbReference>
<keyword evidence="3 8" id="KW-0663">Pyridoxal phosphate</keyword>
<dbReference type="EMBL" id="LFYR01000584">
    <property type="protein sequence ID" value="KMZ73443.1"/>
    <property type="molecule type" value="Genomic_DNA"/>
</dbReference>
<evidence type="ECO:0000256" key="6">
    <source>
        <dbReference type="ARBA" id="ARBA00093261"/>
    </source>
</evidence>
<dbReference type="GO" id="GO:0019346">
    <property type="term" value="P:transsulfuration"/>
    <property type="evidence" value="ECO:0007669"/>
    <property type="project" value="InterPro"/>
</dbReference>
<dbReference type="CDD" id="cd00614">
    <property type="entry name" value="CGS_like"/>
    <property type="match status" value="1"/>
</dbReference>
<dbReference type="FunFam" id="3.90.1150.10:FF:000033">
    <property type="entry name" value="Cystathionine gamma-synthase"/>
    <property type="match status" value="1"/>
</dbReference>
<dbReference type="InterPro" id="IPR015424">
    <property type="entry name" value="PyrdxlP-dep_Trfase"/>
</dbReference>
<dbReference type="InterPro" id="IPR044639">
    <property type="entry name" value="CGS1/2"/>
</dbReference>
<evidence type="ECO:0000313" key="10">
    <source>
        <dbReference type="Proteomes" id="UP000036987"/>
    </source>
</evidence>
<keyword evidence="10" id="KW-1185">Reference proteome</keyword>
<accession>A0A0K9PWK5</accession>
<proteinExistence type="inferred from homology"/>
<gene>
    <name evidence="9" type="ORF">ZOSMA_149G00300</name>
</gene>
<evidence type="ECO:0000256" key="7">
    <source>
        <dbReference type="ARBA" id="ARBA00093596"/>
    </source>
</evidence>
<dbReference type="Gene3D" id="3.90.1150.10">
    <property type="entry name" value="Aspartate Aminotransferase, domain 1"/>
    <property type="match status" value="1"/>
</dbReference>
<dbReference type="FunFam" id="3.40.640.10:FF:000046">
    <property type="entry name" value="Cystathionine gamma-lyase"/>
    <property type="match status" value="1"/>
</dbReference>
<sequence>MYIYRANGHYPSSRLCTLHHIHIPRVESRFFDMAFITSTFQQTPSSSLPFVPRAVAVDRVFSFTTGRERSNFFSSKEIGPNPNCQVISPGSKILRFPSNFVRQLSNKARRNCSNIGVAQVVAASWSDGNRESSFSASAYGDSALSAVPEVEAIPSVLKDGDGVASGESTTDESGVLQSLGLIEDSRPPFPIFRFDGSLTVHAGERSGRGIVTDGITTPIVNTSAYWFKNTAELIDFKEGRHDSFEYGRYGNPTSKVLEEKMSALEKAESTLFVASGMHASVVMMQSLVPAGGHIITTTDCYRKTRMYIENQLPMMNISATVIDPADIDGLKKALDEHTVSLFFTESPTNPLFRCVDIELVSKLCHNKGTLVCVDSTFASPINQKALTFGADLVLHSATKFLNGHNDVLGGCISGSMEVINKIRKLHHVIGGVINPNASYMILRGMKTLKLRVQQQNTTAMRMAQFLEDHPKISRVYYPGLPSHPEHDIAKKQMSGFGGVVSFEVEGDLKITSKFVDSLNIPYNAPSFGGCESIIDQPAIMSYWDLPAPERIKYGIRDNLIRFSLGIEDFEDLKEDISQALEKI</sequence>
<dbReference type="Gene3D" id="3.40.640.10">
    <property type="entry name" value="Type I PLP-dependent aspartate aminotransferase-like (Major domain)"/>
    <property type="match status" value="1"/>
</dbReference>
<reference evidence="10" key="1">
    <citation type="journal article" date="2016" name="Nature">
        <title>The genome of the seagrass Zostera marina reveals angiosperm adaptation to the sea.</title>
        <authorList>
            <person name="Olsen J.L."/>
            <person name="Rouze P."/>
            <person name="Verhelst B."/>
            <person name="Lin Y.-C."/>
            <person name="Bayer T."/>
            <person name="Collen J."/>
            <person name="Dattolo E."/>
            <person name="De Paoli E."/>
            <person name="Dittami S."/>
            <person name="Maumus F."/>
            <person name="Michel G."/>
            <person name="Kersting A."/>
            <person name="Lauritano C."/>
            <person name="Lohaus R."/>
            <person name="Toepel M."/>
            <person name="Tonon T."/>
            <person name="Vanneste K."/>
            <person name="Amirebrahimi M."/>
            <person name="Brakel J."/>
            <person name="Bostroem C."/>
            <person name="Chovatia M."/>
            <person name="Grimwood J."/>
            <person name="Jenkins J.W."/>
            <person name="Jueterbock A."/>
            <person name="Mraz A."/>
            <person name="Stam W.T."/>
            <person name="Tice H."/>
            <person name="Bornberg-Bauer E."/>
            <person name="Green P.J."/>
            <person name="Pearson G.A."/>
            <person name="Procaccini G."/>
            <person name="Duarte C.M."/>
            <person name="Schmutz J."/>
            <person name="Reusch T.B.H."/>
            <person name="Van de Peer Y."/>
        </authorList>
    </citation>
    <scope>NUCLEOTIDE SEQUENCE [LARGE SCALE GENOMIC DNA]</scope>
    <source>
        <strain evidence="10">cv. Finnish</strain>
    </source>
</reference>
<evidence type="ECO:0000256" key="1">
    <source>
        <dbReference type="ARBA" id="ARBA00001933"/>
    </source>
</evidence>
<organism evidence="9 10">
    <name type="scientific">Zostera marina</name>
    <name type="common">Eelgrass</name>
    <dbReference type="NCBI Taxonomy" id="29655"/>
    <lineage>
        <taxon>Eukaryota</taxon>
        <taxon>Viridiplantae</taxon>
        <taxon>Streptophyta</taxon>
        <taxon>Embryophyta</taxon>
        <taxon>Tracheophyta</taxon>
        <taxon>Spermatophyta</taxon>
        <taxon>Magnoliopsida</taxon>
        <taxon>Liliopsida</taxon>
        <taxon>Zosteraceae</taxon>
        <taxon>Zostera</taxon>
    </lineage>
</organism>
<dbReference type="PANTHER" id="PTHR43379:SF1">
    <property type="entry name" value="CYSTATHIONINE GAMMA-SYNTHASE 1, CHLOROPLASTIC-RELATED"/>
    <property type="match status" value="1"/>
</dbReference>
<evidence type="ECO:0000256" key="3">
    <source>
        <dbReference type="ARBA" id="ARBA00022898"/>
    </source>
</evidence>
<dbReference type="EC" id="2.5.1.160" evidence="7"/>
<dbReference type="PANTHER" id="PTHR43379">
    <property type="entry name" value="CYSTATHIONINE GAMMA-SYNTHASE"/>
    <property type="match status" value="1"/>
</dbReference>
<dbReference type="Pfam" id="PF01053">
    <property type="entry name" value="Cys_Met_Meta_PP"/>
    <property type="match status" value="1"/>
</dbReference>
<dbReference type="InterPro" id="IPR054542">
    <property type="entry name" value="Cys_met_metab_PP"/>
</dbReference>
<dbReference type="Proteomes" id="UP000036987">
    <property type="component" value="Unassembled WGS sequence"/>
</dbReference>
<dbReference type="PROSITE" id="PS00868">
    <property type="entry name" value="CYS_MET_METAB_PP"/>
    <property type="match status" value="1"/>
</dbReference>
<comment type="similarity">
    <text evidence="2 8">Belongs to the trans-sulfuration enzymes family.</text>
</comment>
<protein>
    <recommendedName>
        <fullName evidence="7">plant cystathionine gamma-synthase</fullName>
        <ecNumber evidence="7">2.5.1.160</ecNumber>
    </recommendedName>
</protein>
<evidence type="ECO:0000256" key="8">
    <source>
        <dbReference type="RuleBase" id="RU362118"/>
    </source>
</evidence>
<dbReference type="InterPro" id="IPR015422">
    <property type="entry name" value="PyrdxlP-dep_Trfase_small"/>
</dbReference>
<comment type="catalytic activity">
    <reaction evidence="6">
        <text>O-phospho-L-homoserine + L-cysteine = L,L-cystathionine + phosphate</text>
        <dbReference type="Rhea" id="RHEA:80891"/>
        <dbReference type="ChEBI" id="CHEBI:35235"/>
        <dbReference type="ChEBI" id="CHEBI:43474"/>
        <dbReference type="ChEBI" id="CHEBI:57590"/>
        <dbReference type="ChEBI" id="CHEBI:58161"/>
        <dbReference type="EC" id="2.5.1.160"/>
    </reaction>
</comment>
<comment type="caution">
    <text evidence="9">The sequence shown here is derived from an EMBL/GenBank/DDBJ whole genome shotgun (WGS) entry which is preliminary data.</text>
</comment>
<evidence type="ECO:0000313" key="9">
    <source>
        <dbReference type="EMBL" id="KMZ73443.1"/>
    </source>
</evidence>
<dbReference type="GO" id="GO:0030170">
    <property type="term" value="F:pyridoxal phosphate binding"/>
    <property type="evidence" value="ECO:0007669"/>
    <property type="project" value="InterPro"/>
</dbReference>
<dbReference type="OrthoDB" id="3512640at2759"/>
<comment type="catalytic activity">
    <reaction evidence="5">
        <text>O-succinyl-L-homoserine + L-cysteine = L,L-cystathionine + succinate + H(+)</text>
        <dbReference type="Rhea" id="RHEA:20397"/>
        <dbReference type="ChEBI" id="CHEBI:15378"/>
        <dbReference type="ChEBI" id="CHEBI:30031"/>
        <dbReference type="ChEBI" id="CHEBI:35235"/>
        <dbReference type="ChEBI" id="CHEBI:57661"/>
        <dbReference type="ChEBI" id="CHEBI:58161"/>
    </reaction>
</comment>
<name>A0A0K9PWK5_ZOSMR</name>
<evidence type="ECO:0000256" key="2">
    <source>
        <dbReference type="ARBA" id="ARBA00009077"/>
    </source>
</evidence>
<comment type="cofactor">
    <cofactor evidence="1 8">
        <name>pyridoxal 5'-phosphate</name>
        <dbReference type="ChEBI" id="CHEBI:597326"/>
    </cofactor>
</comment>
<dbReference type="OMA" id="NAFQIIQ"/>
<comment type="pathway">
    <text evidence="4">Amino-acid biosynthesis; L-methionine biosynthesis via de novo pathway; L-cystathionine from O-succinyl-L-homoserine: step 1/1.</text>
</comment>
<dbReference type="GO" id="GO:0009086">
    <property type="term" value="P:methionine biosynthetic process"/>
    <property type="evidence" value="ECO:0007669"/>
    <property type="project" value="InterPro"/>
</dbReference>